<organismHost>
    <name type="scientific">Homo sapiens</name>
    <name type="common">Human</name>
    <dbReference type="NCBI Taxonomy" id="9606"/>
</organismHost>
<organism evidence="1">
    <name type="scientific">Human immunodeficiency virus type 1</name>
    <name type="common">HIV-1</name>
    <dbReference type="NCBI Taxonomy" id="11676"/>
    <lineage>
        <taxon>Viruses</taxon>
        <taxon>Riboviria</taxon>
        <taxon>Pararnavirae</taxon>
        <taxon>Artverviricota</taxon>
        <taxon>Revtraviricetes</taxon>
        <taxon>Ortervirales</taxon>
        <taxon>Retroviridae</taxon>
        <taxon>Orthoretrovirinae</taxon>
        <taxon>Lentivirus</taxon>
        <taxon>Lentivirus humimdef1</taxon>
    </lineage>
</organism>
<dbReference type="GO" id="GO:0019031">
    <property type="term" value="C:viral envelope"/>
    <property type="evidence" value="ECO:0007669"/>
    <property type="project" value="UniProtKB-KW"/>
</dbReference>
<protein>
    <submittedName>
        <fullName evidence="1">Truncated envelope glycoprotein</fullName>
    </submittedName>
</protein>
<dbReference type="EMBL" id="KR861305">
    <property type="protein sequence ID" value="AKN10908.1"/>
    <property type="molecule type" value="Genomic_DNA"/>
</dbReference>
<gene>
    <name evidence="1" type="primary">vpu</name>
</gene>
<accession>A0A0H3Y9D5</accession>
<proteinExistence type="predicted"/>
<keyword evidence="1" id="KW-0261">Viral envelope protein</keyword>
<name>A0A0H3Y9D5_HV1</name>
<reference evidence="1" key="1">
    <citation type="journal article" date="2015" name="J. Clin. Microbiol.">
        <title>Long-Range HIV Genotyping Using Viral RNA and Proviral DNA for Analysis of HIV Drug Resistance and HIV Clustering.</title>
        <authorList>
            <person name="Novitsky V."/>
            <person name="Zahralban-Steele M."/>
            <person name="McLane M.F."/>
            <person name="Moyo S."/>
            <person name="van Widenfelt E."/>
            <person name="Gaseitsiwe S."/>
            <person name="Makhema J."/>
            <person name="Essex M."/>
        </authorList>
    </citation>
    <scope>NUCLEOTIDE SEQUENCE</scope>
    <source>
        <strain evidence="1">Bcpp_00421_amp2</strain>
    </source>
</reference>
<keyword evidence="1" id="KW-0946">Virion</keyword>
<evidence type="ECO:0000313" key="1">
    <source>
        <dbReference type="EMBL" id="AKN10908.1"/>
    </source>
</evidence>
<sequence>MRVRGIQRNWPQ</sequence>